<dbReference type="SUPFAM" id="SSF56091">
    <property type="entry name" value="DNA ligase/mRNA capping enzyme, catalytic domain"/>
    <property type="match status" value="1"/>
</dbReference>
<gene>
    <name evidence="2" type="ORF">LVJ94_13445</name>
</gene>
<dbReference type="InterPro" id="IPR021122">
    <property type="entry name" value="RNA_ligase_dom_REL/Rnl2"/>
</dbReference>
<dbReference type="Proteomes" id="UP001374803">
    <property type="component" value="Chromosome"/>
</dbReference>
<keyword evidence="3" id="KW-1185">Reference proteome</keyword>
<evidence type="ECO:0000259" key="1">
    <source>
        <dbReference type="Pfam" id="PF09414"/>
    </source>
</evidence>
<feature type="domain" description="RNA ligase" evidence="1">
    <location>
        <begin position="23"/>
        <end position="209"/>
    </location>
</feature>
<organism evidence="2 3">
    <name type="scientific">Pendulispora rubella</name>
    <dbReference type="NCBI Taxonomy" id="2741070"/>
    <lineage>
        <taxon>Bacteria</taxon>
        <taxon>Pseudomonadati</taxon>
        <taxon>Myxococcota</taxon>
        <taxon>Myxococcia</taxon>
        <taxon>Myxococcales</taxon>
        <taxon>Sorangiineae</taxon>
        <taxon>Pendulisporaceae</taxon>
        <taxon>Pendulispora</taxon>
    </lineage>
</organism>
<dbReference type="Gene3D" id="3.30.1490.70">
    <property type="match status" value="1"/>
</dbReference>
<keyword evidence="2" id="KW-0436">Ligase</keyword>
<dbReference type="EMBL" id="CP089983">
    <property type="protein sequence ID" value="WXB08235.1"/>
    <property type="molecule type" value="Genomic_DNA"/>
</dbReference>
<accession>A0ABZ2LGG6</accession>
<sequence length="317" mass="34817">MEHRPFPKIPLHPRDAAPSKASRWVATEKIHGAHVVIGTDGVSVHFGKRKSWLGAGDAFFGWQLLRSPLEIAAREVHRRVGRRGPMYLYGELYGGAYPHPDVTPMRGVSAVQTGIWYAPDIQFALFDILVDDGVFLAHSKLDAFTQGTALRLVPTLLEGTRAEVSALAPRFETRVPRDLPALAGNFAEGLVLKPDADLAPSDRPVFKVKIPEFSEVRFDESVPWNSGVRLSEDELQMWAARLVNPPRLASAHSKVGDDSLEALLDEVVLDVLIDLEAAFPRAMGSLAAAEEERLRAHIGELARKNLEEGGLSFLGVQ</sequence>
<proteinExistence type="predicted"/>
<dbReference type="RefSeq" id="WP_394837910.1">
    <property type="nucleotide sequence ID" value="NZ_CP089929.1"/>
</dbReference>
<protein>
    <submittedName>
        <fullName evidence="2">RNA ligase</fullName>
    </submittedName>
</protein>
<evidence type="ECO:0000313" key="3">
    <source>
        <dbReference type="Proteomes" id="UP001374803"/>
    </source>
</evidence>
<dbReference type="GO" id="GO:0016874">
    <property type="term" value="F:ligase activity"/>
    <property type="evidence" value="ECO:0007669"/>
    <property type="project" value="UniProtKB-KW"/>
</dbReference>
<dbReference type="Pfam" id="PF09414">
    <property type="entry name" value="RNA_ligase"/>
    <property type="match status" value="1"/>
</dbReference>
<evidence type="ECO:0000313" key="2">
    <source>
        <dbReference type="EMBL" id="WXB08235.1"/>
    </source>
</evidence>
<reference evidence="2" key="1">
    <citation type="submission" date="2021-12" db="EMBL/GenBank/DDBJ databases">
        <title>Discovery of the Pendulisporaceae a myxobacterial family with distinct sporulation behavior and unique specialized metabolism.</title>
        <authorList>
            <person name="Garcia R."/>
            <person name="Popoff A."/>
            <person name="Bader C.D."/>
            <person name="Loehr J."/>
            <person name="Walesch S."/>
            <person name="Walt C."/>
            <person name="Boldt J."/>
            <person name="Bunk B."/>
            <person name="Haeckl F.J.F.P.J."/>
            <person name="Gunesch A.P."/>
            <person name="Birkelbach J."/>
            <person name="Nuebel U."/>
            <person name="Pietschmann T."/>
            <person name="Bach T."/>
            <person name="Mueller R."/>
        </authorList>
    </citation>
    <scope>NUCLEOTIDE SEQUENCE</scope>
    <source>
        <strain evidence="2">MSr11367</strain>
    </source>
</reference>
<dbReference type="Gene3D" id="3.30.470.30">
    <property type="entry name" value="DNA ligase/mRNA capping enzyme"/>
    <property type="match status" value="1"/>
</dbReference>
<name>A0ABZ2LGG6_9BACT</name>